<evidence type="ECO:0000256" key="7">
    <source>
        <dbReference type="ARBA" id="ARBA00022833"/>
    </source>
</evidence>
<evidence type="ECO:0000256" key="6">
    <source>
        <dbReference type="ARBA" id="ARBA00022723"/>
    </source>
</evidence>
<comment type="similarity">
    <text evidence="2 10">Belongs to the RNA polymerase beta' chain family.</text>
</comment>
<dbReference type="GO" id="GO:0006351">
    <property type="term" value="P:DNA-templated transcription"/>
    <property type="evidence" value="ECO:0007669"/>
    <property type="project" value="InterPro"/>
</dbReference>
<keyword evidence="7" id="KW-0862">Zinc</keyword>
<evidence type="ECO:0000256" key="9">
    <source>
        <dbReference type="ARBA" id="ARBA00023242"/>
    </source>
</evidence>
<name>A0A7J7LW96_9MAGN</name>
<dbReference type="InterPro" id="IPR015700">
    <property type="entry name" value="RPC1"/>
</dbReference>
<keyword evidence="4 10" id="KW-0808">Transferase</keyword>
<reference evidence="12 13" key="1">
    <citation type="journal article" date="2020" name="IScience">
        <title>Genome Sequencing of the Endangered Kingdonia uniflora (Circaeasteraceae, Ranunculales) Reveals Potential Mechanisms of Evolutionary Specialization.</title>
        <authorList>
            <person name="Sun Y."/>
            <person name="Deng T."/>
            <person name="Zhang A."/>
            <person name="Moore M.J."/>
            <person name="Landis J.B."/>
            <person name="Lin N."/>
            <person name="Zhang H."/>
            <person name="Zhang X."/>
            <person name="Huang J."/>
            <person name="Zhang X."/>
            <person name="Sun H."/>
            <person name="Wang H."/>
        </authorList>
    </citation>
    <scope>NUCLEOTIDE SEQUENCE [LARGE SCALE GENOMIC DNA]</scope>
    <source>
        <strain evidence="12">TB1705</strain>
        <tissue evidence="12">Leaf</tissue>
    </source>
</reference>
<evidence type="ECO:0000256" key="1">
    <source>
        <dbReference type="ARBA" id="ARBA00004123"/>
    </source>
</evidence>
<dbReference type="InterPro" id="IPR000722">
    <property type="entry name" value="RNA_pol_asu"/>
</dbReference>
<sequence length="462" mass="51906">MALVAAQQPPSEFQYEFTKQPYTEDVPNMKIDSICFSKFSGPDIQKLAEVQIWRDKYYEGGGTEPGVNGLLDKHLGPASMTGGKCATCHGDWTTCAGHWGHLKLVLPVFNIGFLPSIIDTLKCICKSCARVLLPEETRRERLRKMRSSKDTVQKSALAKAIVKECKPKQCYRCGYSNGLTSISVISLAKDSKALAVPVLNPVRILALFRRMLDEDCELLYLSERPENFIVTDIAVPPISIRPSVVMSGGAMSDARGIPPNPQQKPLRGIVQRLKGKQGRFRGNLCGKRVQWTGRTVISPDPNLKITEVAIPVLMAKILSYPEIVSQHNIEKLRHCVCNGSNKYPGANYIKKVDGTTLNLRYRTRNAANELKYGDIVERHVEDGDIVLFNRQPSLHRMSIMAHRARVMPWRTLRFNESVCNPYNADFDGDEMNMHLPRTEEARTEALMLMGSSLLSSFLLFFY</sequence>
<protein>
    <recommendedName>
        <fullName evidence="10">DNA-directed RNA polymerase subunit</fullName>
        <ecNumber evidence="10">2.7.7.6</ecNumber>
    </recommendedName>
</protein>
<accession>A0A7J7LW96</accession>
<dbReference type="GO" id="GO:0000428">
    <property type="term" value="C:DNA-directed RNA polymerase complex"/>
    <property type="evidence" value="ECO:0007669"/>
    <property type="project" value="UniProtKB-KW"/>
</dbReference>
<keyword evidence="8 10" id="KW-0804">Transcription</keyword>
<comment type="function">
    <text evidence="10">DNA-dependent RNA polymerase catalyzes the transcription of DNA into RNA using the four ribonucleoside triphosphates as substrates.</text>
</comment>
<evidence type="ECO:0000259" key="11">
    <source>
        <dbReference type="SMART" id="SM00663"/>
    </source>
</evidence>
<dbReference type="InterPro" id="IPR006592">
    <property type="entry name" value="RNA_pol_N"/>
</dbReference>
<evidence type="ECO:0000256" key="3">
    <source>
        <dbReference type="ARBA" id="ARBA00022478"/>
    </source>
</evidence>
<dbReference type="SUPFAM" id="SSF64484">
    <property type="entry name" value="beta and beta-prime subunits of DNA dependent RNA-polymerase"/>
    <property type="match status" value="1"/>
</dbReference>
<dbReference type="Gene3D" id="4.10.860.120">
    <property type="entry name" value="RNA polymerase II, clamp domain"/>
    <property type="match status" value="1"/>
</dbReference>
<gene>
    <name evidence="12" type="ORF">GIB67_018512</name>
</gene>
<dbReference type="OrthoDB" id="270392at2759"/>
<organism evidence="12 13">
    <name type="scientific">Kingdonia uniflora</name>
    <dbReference type="NCBI Taxonomy" id="39325"/>
    <lineage>
        <taxon>Eukaryota</taxon>
        <taxon>Viridiplantae</taxon>
        <taxon>Streptophyta</taxon>
        <taxon>Embryophyta</taxon>
        <taxon>Tracheophyta</taxon>
        <taxon>Spermatophyta</taxon>
        <taxon>Magnoliopsida</taxon>
        <taxon>Ranunculales</taxon>
        <taxon>Circaeasteraceae</taxon>
        <taxon>Kingdonia</taxon>
    </lineage>
</organism>
<evidence type="ECO:0000256" key="8">
    <source>
        <dbReference type="ARBA" id="ARBA00023163"/>
    </source>
</evidence>
<keyword evidence="6" id="KW-0479">Metal-binding</keyword>
<dbReference type="PANTHER" id="PTHR48446:SF1">
    <property type="entry name" value="DNA-DIRECTED RNA POLYMERASE SUBUNIT BETA' N-TERMINAL SECTION"/>
    <property type="match status" value="1"/>
</dbReference>
<proteinExistence type="inferred from homology"/>
<comment type="catalytic activity">
    <reaction evidence="10">
        <text>RNA(n) + a ribonucleoside 5'-triphosphate = RNA(n+1) + diphosphate</text>
        <dbReference type="Rhea" id="RHEA:21248"/>
        <dbReference type="Rhea" id="RHEA-COMP:14527"/>
        <dbReference type="Rhea" id="RHEA-COMP:17342"/>
        <dbReference type="ChEBI" id="CHEBI:33019"/>
        <dbReference type="ChEBI" id="CHEBI:61557"/>
        <dbReference type="ChEBI" id="CHEBI:140395"/>
        <dbReference type="EC" id="2.7.7.6"/>
    </reaction>
</comment>
<dbReference type="InterPro" id="IPR044893">
    <property type="entry name" value="RNA_pol_Rpb1_clamp_domain"/>
</dbReference>
<dbReference type="Gene3D" id="3.30.1490.180">
    <property type="entry name" value="RNA polymerase ii"/>
    <property type="match status" value="1"/>
</dbReference>
<dbReference type="Gene3D" id="2.40.40.20">
    <property type="match status" value="1"/>
</dbReference>
<keyword evidence="9" id="KW-0539">Nucleus</keyword>
<dbReference type="GO" id="GO:0005634">
    <property type="term" value="C:nucleus"/>
    <property type="evidence" value="ECO:0007669"/>
    <property type="project" value="UniProtKB-SubCell"/>
</dbReference>
<evidence type="ECO:0000256" key="10">
    <source>
        <dbReference type="RuleBase" id="RU004279"/>
    </source>
</evidence>
<evidence type="ECO:0000256" key="2">
    <source>
        <dbReference type="ARBA" id="ARBA00006460"/>
    </source>
</evidence>
<dbReference type="PANTHER" id="PTHR48446">
    <property type="entry name" value="DNA-DIRECTED RNA POLYMERASE SUBUNIT BETA' N-TERMINAL SECTION"/>
    <property type="match status" value="1"/>
</dbReference>
<evidence type="ECO:0000256" key="5">
    <source>
        <dbReference type="ARBA" id="ARBA00022695"/>
    </source>
</evidence>
<feature type="domain" description="RNA polymerase N-terminal" evidence="11">
    <location>
        <begin position="226"/>
        <end position="460"/>
    </location>
</feature>
<evidence type="ECO:0000256" key="4">
    <source>
        <dbReference type="ARBA" id="ARBA00022679"/>
    </source>
</evidence>
<keyword evidence="5 10" id="KW-0548">Nucleotidyltransferase</keyword>
<keyword evidence="3 10" id="KW-0240">DNA-directed RNA polymerase</keyword>
<evidence type="ECO:0000313" key="13">
    <source>
        <dbReference type="Proteomes" id="UP000541444"/>
    </source>
</evidence>
<dbReference type="SMART" id="SM00663">
    <property type="entry name" value="RPOLA_N"/>
    <property type="match status" value="1"/>
</dbReference>
<dbReference type="Pfam" id="PF00623">
    <property type="entry name" value="RNA_pol_Rpb1_2"/>
    <property type="match status" value="1"/>
</dbReference>
<comment type="subcellular location">
    <subcellularLocation>
        <location evidence="1">Nucleus</location>
    </subcellularLocation>
</comment>
<dbReference type="Pfam" id="PF04997">
    <property type="entry name" value="RNA_pol_Rpb1_1"/>
    <property type="match status" value="1"/>
</dbReference>
<dbReference type="GO" id="GO:0046872">
    <property type="term" value="F:metal ion binding"/>
    <property type="evidence" value="ECO:0007669"/>
    <property type="project" value="UniProtKB-KW"/>
</dbReference>
<dbReference type="FunFam" id="2.40.40.20:FF:000019">
    <property type="entry name" value="DNA-directed RNA polymerase II subunit RPB1"/>
    <property type="match status" value="1"/>
</dbReference>
<dbReference type="AlphaFoldDB" id="A0A7J7LW96"/>
<dbReference type="InterPro" id="IPR007080">
    <property type="entry name" value="RNA_pol_Rpb1_1"/>
</dbReference>
<comment type="caution">
    <text evidence="12">The sequence shown here is derived from an EMBL/GenBank/DDBJ whole genome shotgun (WGS) entry which is preliminary data.</text>
</comment>
<dbReference type="GO" id="GO:0003899">
    <property type="term" value="F:DNA-directed RNA polymerase activity"/>
    <property type="evidence" value="ECO:0007669"/>
    <property type="project" value="UniProtKB-EC"/>
</dbReference>
<evidence type="ECO:0000313" key="12">
    <source>
        <dbReference type="EMBL" id="KAF6146859.1"/>
    </source>
</evidence>
<dbReference type="GO" id="GO:0003677">
    <property type="term" value="F:DNA binding"/>
    <property type="evidence" value="ECO:0007669"/>
    <property type="project" value="InterPro"/>
</dbReference>
<dbReference type="EC" id="2.7.7.6" evidence="10"/>
<keyword evidence="13" id="KW-1185">Reference proteome</keyword>
<dbReference type="EMBL" id="JACGCM010001954">
    <property type="protein sequence ID" value="KAF6146859.1"/>
    <property type="molecule type" value="Genomic_DNA"/>
</dbReference>
<dbReference type="Proteomes" id="UP000541444">
    <property type="component" value="Unassembled WGS sequence"/>
</dbReference>